<evidence type="ECO:0000313" key="2">
    <source>
        <dbReference type="EMBL" id="EGT44129.1"/>
    </source>
</evidence>
<accession>G0MUC6</accession>
<dbReference type="InParanoid" id="G0MUC6"/>
<dbReference type="Proteomes" id="UP000008068">
    <property type="component" value="Unassembled WGS sequence"/>
</dbReference>
<dbReference type="Gene3D" id="3.80.20.20">
    <property type="entry name" value="Receptor L-domain"/>
    <property type="match status" value="3"/>
</dbReference>
<name>G0MUC6_CAEBE</name>
<protein>
    <recommendedName>
        <fullName evidence="1">Receptor L-domain domain-containing protein</fullName>
    </recommendedName>
</protein>
<reference evidence="3" key="1">
    <citation type="submission" date="2011-07" db="EMBL/GenBank/DDBJ databases">
        <authorList>
            <consortium name="Caenorhabditis brenneri Sequencing and Analysis Consortium"/>
            <person name="Wilson R.K."/>
        </authorList>
    </citation>
    <scope>NUCLEOTIDE SEQUENCE [LARGE SCALE GENOMIC DNA]</scope>
    <source>
        <strain evidence="3">PB2801</strain>
    </source>
</reference>
<dbReference type="FunCoup" id="G0MUC6">
    <property type="interactions" value="1057"/>
</dbReference>
<dbReference type="OrthoDB" id="5809336at2759"/>
<dbReference type="PANTHER" id="PTHR21662:SF14">
    <property type="entry name" value="INSULIN_EGF-RECEPTOR L DOMAIN PROTEIN-RELATED"/>
    <property type="match status" value="1"/>
</dbReference>
<dbReference type="Pfam" id="PF01030">
    <property type="entry name" value="Recep_L_domain"/>
    <property type="match status" value="3"/>
</dbReference>
<proteinExistence type="predicted"/>
<keyword evidence="3" id="KW-1185">Reference proteome</keyword>
<evidence type="ECO:0000259" key="1">
    <source>
        <dbReference type="Pfam" id="PF01030"/>
    </source>
</evidence>
<dbReference type="PANTHER" id="PTHR21662">
    <property type="entry name" value="RECEPTOR PROTEIN-TYROSINE KINASE"/>
    <property type="match status" value="1"/>
</dbReference>
<dbReference type="InterPro" id="IPR036941">
    <property type="entry name" value="Rcpt_L-dom_sf"/>
</dbReference>
<dbReference type="InterPro" id="IPR000494">
    <property type="entry name" value="Rcpt_L-dom"/>
</dbReference>
<dbReference type="eggNOG" id="ENOG502THB4">
    <property type="taxonomic scope" value="Eukaryota"/>
</dbReference>
<evidence type="ECO:0000313" key="3">
    <source>
        <dbReference type="Proteomes" id="UP000008068"/>
    </source>
</evidence>
<dbReference type="SUPFAM" id="SSF52058">
    <property type="entry name" value="L domain-like"/>
    <property type="match status" value="5"/>
</dbReference>
<dbReference type="AlphaFoldDB" id="G0MUC6"/>
<gene>
    <name evidence="2" type="ORF">CAEBREN_14867</name>
</gene>
<organism evidence="3">
    <name type="scientific">Caenorhabditis brenneri</name>
    <name type="common">Nematode worm</name>
    <dbReference type="NCBI Taxonomy" id="135651"/>
    <lineage>
        <taxon>Eukaryota</taxon>
        <taxon>Metazoa</taxon>
        <taxon>Ecdysozoa</taxon>
        <taxon>Nematoda</taxon>
        <taxon>Chromadorea</taxon>
        <taxon>Rhabditida</taxon>
        <taxon>Rhabditina</taxon>
        <taxon>Rhabditomorpha</taxon>
        <taxon>Rhabditoidea</taxon>
        <taxon>Rhabditidae</taxon>
        <taxon>Peloderinae</taxon>
        <taxon>Caenorhabditis</taxon>
    </lineage>
</organism>
<dbReference type="HOGENOM" id="CLU_360248_0_0_1"/>
<feature type="domain" description="Receptor L-domain" evidence="1">
    <location>
        <begin position="474"/>
        <end position="580"/>
    </location>
</feature>
<feature type="domain" description="Receptor L-domain" evidence="1">
    <location>
        <begin position="191"/>
        <end position="284"/>
    </location>
</feature>
<dbReference type="EMBL" id="GL379812">
    <property type="protein sequence ID" value="EGT44129.1"/>
    <property type="molecule type" value="Genomic_DNA"/>
</dbReference>
<sequence length="777" mass="88299">MEKYCDDDEDFGRLMGMKTGGNLKDCACQGDQITATNLNSYSNCESLYNGLILFNITDLNGLSALSRVKTIHEDIDIQNTNIQNTSFLKSLKMWKVRSFKKLIINLQNNPEMKRLPVEFFRELENILYGEIKIANFENLHPDFCLTIEEILMIFDYELSFLKLHAKLCDEIGNIGEKRLCKFESMNHLPNGCNIILGDLIIENGDEENMSKLMKLELIVGSIIIRNTELKKFQHFGEVLCIIQFDDTKPVIQIVGNKQLKDPTMDEITNIITRENRVAVIQDNHPDIFSSGSSNAITSDDLQHVLNSYQYDPKCVFNYTEVNSKTIKHFPTCGSVFGIIVINNNTDVSATKLETAFRNMGQLVGGTRIENSTLKSLEVFKFRWFMFYCSTYGFYVLNNPFLTNMGSVAQMGFYPDKNFNECTVRIENNKKLNMDGMCEEESLGQLMNVRISGNLEDCGCDGANFSSRSINQFCNCDVIFNGLSISNISEPLDLSAFSNVYVIKGPINIQNPNIQNLSFFENLNYLRINTNDGTMLNLQNNPQMTRLAFSNLTKTIQNTNTSGFRNVNFENLHPDFCVTLEEFLVFFRNDVTVINLHGKLCEVTDQERLCIFKSMKELPSNCFTIIGDLIIENGDEEHVSKLLETFYLYGTLQIRNTKLPDLGFLYSIMMIVSLNENLQVIQIIGNKNLTNPVFGIMASIITRGSKRDAIIQDNHPDIFNKTNGTCEIFGYAPDDMKYRRRLNFIGGDCGAYIDLTGYSSADNAAMILLITVINFFVF</sequence>
<dbReference type="InterPro" id="IPR053079">
    <property type="entry name" value="SPS2_domain"/>
</dbReference>
<feature type="domain" description="Receptor L-domain" evidence="1">
    <location>
        <begin position="43"/>
        <end position="150"/>
    </location>
</feature>